<evidence type="ECO:0000313" key="4">
    <source>
        <dbReference type="Proteomes" id="UP001054902"/>
    </source>
</evidence>
<comment type="caution">
    <text evidence="3">The sequence shown here is derived from an EMBL/GenBank/DDBJ whole genome shotgun (WGS) entry which is preliminary data.</text>
</comment>
<proteinExistence type="predicted"/>
<organism evidence="3 4">
    <name type="scientific">Chaetoceros tenuissimus</name>
    <dbReference type="NCBI Taxonomy" id="426638"/>
    <lineage>
        <taxon>Eukaryota</taxon>
        <taxon>Sar</taxon>
        <taxon>Stramenopiles</taxon>
        <taxon>Ochrophyta</taxon>
        <taxon>Bacillariophyta</taxon>
        <taxon>Coscinodiscophyceae</taxon>
        <taxon>Chaetocerotophycidae</taxon>
        <taxon>Chaetocerotales</taxon>
        <taxon>Chaetocerotaceae</taxon>
        <taxon>Chaetoceros</taxon>
    </lineage>
</organism>
<evidence type="ECO:0000256" key="2">
    <source>
        <dbReference type="SAM" id="MobiDB-lite"/>
    </source>
</evidence>
<dbReference type="SUPFAM" id="SSF101576">
    <property type="entry name" value="Supernatant protein factor (SPF), C-terminal domain"/>
    <property type="match status" value="1"/>
</dbReference>
<name>A0AAD3D924_9STRA</name>
<feature type="region of interest" description="Disordered" evidence="2">
    <location>
        <begin position="1"/>
        <end position="100"/>
    </location>
</feature>
<feature type="coiled-coil region" evidence="1">
    <location>
        <begin position="374"/>
        <end position="401"/>
    </location>
</feature>
<feature type="compositionally biased region" description="Polar residues" evidence="2">
    <location>
        <begin position="91"/>
        <end position="100"/>
    </location>
</feature>
<evidence type="ECO:0000313" key="3">
    <source>
        <dbReference type="EMBL" id="GFH60084.1"/>
    </source>
</evidence>
<keyword evidence="1" id="KW-0175">Coiled coil</keyword>
<gene>
    <name evidence="3" type="ORF">CTEN210_16560</name>
</gene>
<accession>A0AAD3D924</accession>
<feature type="compositionally biased region" description="Polar residues" evidence="2">
    <location>
        <begin position="43"/>
        <end position="54"/>
    </location>
</feature>
<sequence length="535" mass="59805">MDAFADSDGGFPIEQPQEVEEAENQTPEDTRKESLPSAEHLPSTEQAIANSNEAEAQDEPISEKKELTKVGAAVKTPAEPLPKVEPRKSPVRQNQATQNDAVEEANDDIAKMLLENRITMHESSKLQAILRENAILKEKVAKLKTLLARSAKASKETKQENIEYKKLLDVAKKEVERLNDRVEALASRPTHMDLLADFETNFDRALMNLHTDEAPSADYVRQTVGQATEQNNEEENVSNMLMAELNQTKSRVEHLENMNASLKKRSIQLEKQNEQLMQERQSESLKMSNLQLELKMARMETENATRSMKEKLASLAEMQMEIDLVTKSAMDANARAAEGMEVAESAKSDKVKIEELRAKVGALQEWAIASSEAKEAVMEENRILEKKLAEYEKANEIEDVEDSSPTSGKKKSAERLLWTNSSSLVIGAGTLQSKIFELGENKVMDFETVILRWKFDITPSDTDIHFSILKGKHADKKSFKDADAVFKGRVVVGGGGGEVTGAFARQNACTIVWSNEHSWVRPRAVKYSIEAFAIM</sequence>
<dbReference type="Gene3D" id="2.60.120.680">
    <property type="entry name" value="GOLD domain"/>
    <property type="match status" value="1"/>
</dbReference>
<keyword evidence="4" id="KW-1185">Reference proteome</keyword>
<reference evidence="3 4" key="1">
    <citation type="journal article" date="2021" name="Sci. Rep.">
        <title>The genome of the diatom Chaetoceros tenuissimus carries an ancient integrated fragment of an extant virus.</title>
        <authorList>
            <person name="Hongo Y."/>
            <person name="Kimura K."/>
            <person name="Takaki Y."/>
            <person name="Yoshida Y."/>
            <person name="Baba S."/>
            <person name="Kobayashi G."/>
            <person name="Nagasaki K."/>
            <person name="Hano T."/>
            <person name="Tomaru Y."/>
        </authorList>
    </citation>
    <scope>NUCLEOTIDE SEQUENCE [LARGE SCALE GENOMIC DNA]</scope>
    <source>
        <strain evidence="3 4">NIES-3715</strain>
    </source>
</reference>
<dbReference type="EMBL" id="BLLK01000069">
    <property type="protein sequence ID" value="GFH60084.1"/>
    <property type="molecule type" value="Genomic_DNA"/>
</dbReference>
<dbReference type="Proteomes" id="UP001054902">
    <property type="component" value="Unassembled WGS sequence"/>
</dbReference>
<protein>
    <submittedName>
        <fullName evidence="3">Uncharacterized protein</fullName>
    </submittedName>
</protein>
<feature type="coiled-coil region" evidence="1">
    <location>
        <begin position="238"/>
        <end position="307"/>
    </location>
</feature>
<feature type="coiled-coil region" evidence="1">
    <location>
        <begin position="126"/>
        <end position="188"/>
    </location>
</feature>
<dbReference type="AlphaFoldDB" id="A0AAD3D924"/>
<evidence type="ECO:0000256" key="1">
    <source>
        <dbReference type="SAM" id="Coils"/>
    </source>
</evidence>
<dbReference type="InterPro" id="IPR036598">
    <property type="entry name" value="GOLD_dom_sf"/>
</dbReference>